<proteinExistence type="predicted"/>
<dbReference type="Gene3D" id="4.10.410.40">
    <property type="match status" value="1"/>
</dbReference>
<evidence type="ECO:0000313" key="1">
    <source>
        <dbReference type="EMBL" id="RBO91029.1"/>
    </source>
</evidence>
<dbReference type="Proteomes" id="UP000252893">
    <property type="component" value="Unassembled WGS sequence"/>
</dbReference>
<organism evidence="1 2">
    <name type="scientific">Pseudochrobactrum asaccharolyticum</name>
    <dbReference type="NCBI Taxonomy" id="354351"/>
    <lineage>
        <taxon>Bacteria</taxon>
        <taxon>Pseudomonadati</taxon>
        <taxon>Pseudomonadota</taxon>
        <taxon>Alphaproteobacteria</taxon>
        <taxon>Hyphomicrobiales</taxon>
        <taxon>Brucellaceae</taxon>
        <taxon>Pseudochrobactrum</taxon>
    </lineage>
</organism>
<protein>
    <submittedName>
        <fullName evidence="1">Uncharacterized protein</fullName>
    </submittedName>
</protein>
<accession>A0A366DNK5</accession>
<dbReference type="EMBL" id="QNRH01000010">
    <property type="protein sequence ID" value="RBO91029.1"/>
    <property type="molecule type" value="Genomic_DNA"/>
</dbReference>
<gene>
    <name evidence="1" type="ORF">DFR47_11026</name>
</gene>
<dbReference type="AlphaFoldDB" id="A0A366DNK5"/>
<evidence type="ECO:0000313" key="2">
    <source>
        <dbReference type="Proteomes" id="UP000252893"/>
    </source>
</evidence>
<sequence>MSQALTNMGRKTYVSATAHPEEMDLDAFEGITDWTEVRFVTEIGESGVNTNIVSLPVMDTKFTEKGKGISDAGDVAITVRFDQGDVGQKLLRDFGKTNMTYAFKFELDDKKTPTGTGSIEYNRGIVTGPLRSNGGVEDFVTETFTGGFTQQPFWVPAT</sequence>
<keyword evidence="2" id="KW-1185">Reference proteome</keyword>
<dbReference type="RefSeq" id="WP_113945989.1">
    <property type="nucleotide sequence ID" value="NZ_JBHEEG010000019.1"/>
</dbReference>
<name>A0A366DNK5_9HYPH</name>
<dbReference type="OrthoDB" id="6001060at2"/>
<reference evidence="1 2" key="1">
    <citation type="submission" date="2018-06" db="EMBL/GenBank/DDBJ databases">
        <title>Genomic Encyclopedia of Type Strains, Phase IV (KMG-IV): sequencing the most valuable type-strain genomes for metagenomic binning, comparative biology and taxonomic classification.</title>
        <authorList>
            <person name="Goeker M."/>
        </authorList>
    </citation>
    <scope>NUCLEOTIDE SEQUENCE [LARGE SCALE GENOMIC DNA]</scope>
    <source>
        <strain evidence="1 2">DSM 25619</strain>
    </source>
</reference>
<comment type="caution">
    <text evidence="1">The sequence shown here is derived from an EMBL/GenBank/DDBJ whole genome shotgun (WGS) entry which is preliminary data.</text>
</comment>